<sequence length="2545" mass="282820">MEIYGTRQTGEPSKCPQSCEIRDRRILHGVGEKVPPHCSSQGSFSPVQCKLVNTTDKMVVDVVSGFSRFPGAFNSFNSLRETFPEISGYCYCADSLGRELTDTGLELLLGEVYEAEESPGRYLPRSFTETSLYRILQRRFLGVQLITSGKFRCPSQCEVQRYAASQMADVYIPSCTDDGNYEAVQCQLGGQCWCVDSNGREIYGSRVQGNVPNCNNYEDCPTRRRQALSRLFFGPTGHFGKNSLFITQEDELGVKINTRHCPSYIVEAYINSGLLSSIDEKLRSIKLKNFISDMISGLFPSKDLIKQTLRFKSDVTTFEQNLFGGKHLNNVGAFNFTGTVGSKSKFNFSDFFQQIGLTETYSGGNFRELAKVFSSEEDSYFTKESSKFSRLSINLNQVIRGSFGRAVNLKENQNLVTLFASILDQEEFTALLSKVGSFPPEISQDVVEAVQIIMKSKDCEKGSLDGFVPTCTGDGRYNEIQCSRSECWCVDNQGKEIEGSRTQDEQPRCPMKCEKEREQQKLVKQSLPAGSEPYIPACDQKGNYFPVQCSGKECFCVDLDGRVIPGTQALSGKNIQCPSNCQLTASRAFLQTAKLLLSGALSRLSQVYVPQCTRNGSWRPVQCTGPTEQALELYKIWTTQNDNISYPETLRLILNYKNTSSRSFSAFVRLLYSSGHQNAFPFFTQYPVFNDVPEYVLGGNITEATDNVLLNPYVFWRILTDSLSFYPGSYGDFSVVLGHFELRNCWCVDLVGQKLQETESKNKAPKCPGTCELAKLRTSQFIGYAEDLMAASNASRAPLGQGFLLANGIRLTERDLFFNDSFFESGISFSESLMSRDSYVLQLAAQSTLRFYWQRRFGARRSSRGAKRLAYVPYVPQCDGSGNWIPTQTYQSTGHSWCVDEDGNYVSNSLVSRPSSPLQCQTPCRRTQTNAQVASWVPRIADSDLRSGSTFLITNCTEAGENSAVQNSDTNGSCVLPPSNDPILQDASRLNGNTGCPVCPLPFRAQNIKQGVVFCEGIREGERRLQSCQVMCRKGYYNALPSEILTCDVSSLRWVSQPPHLQSCQRVQSFHIAQTELSFHLLLPSSKTCKADYSGLLQSFRTFILDDLKARGLCHVQVNYFGSRGLGTVPVCDDSTVYVECLSKDRLGVNVTWKAQLDDLQIANLPGLHDIEAAVAGENLVGRFLSILRSGNYALTLDSQHFVADRSAFFLRDEDSNGFPQVQLGCKDGFQKLEASNPDRGDVGGCVICPEGSYGQVGLCRLCPVGHYQEDAGQTSCVKCPPRTSTAYSGASSKTQCMTGCQMDTSGLLCAENGQYRPAQKDVTANTYFCTDLYGEKMNWTERDSEVTQDQCSLLRKFDLVPEDELIYSTEEDSGVERNKQISGSERQLLDCFKDCAVEDSCDYLAVSTNGSQVACEQYSGDQSNVLCTTTKQVQGYLGNSAAVDVEHLDCKLKVKLSSKIGLAVYRKRGQEFIRTGQTTFEKTDFGNTVGGVYNTTVFSASDTSLADAHLFCRQRCTVDPCCRSFILSQIILNKGTILCGLLGTPNVLLCNTNDWSSTSNLGGFGVCKGVKSNTEAKKFSFYLGGQEFTGSYEMLSKSIGKVEYNTELTAEVKEEIQQQFVTFQSVFLLTDPDKKIVDPQCGSKSPEGTQEAVESEVVMDRFLPVDTNKVKVDEDISLASQQYQIAKQRYSSKQAVLWCLTRCVEEESWCRLADLQDTDRGLYTCIIYPYSWTCSNTTSLVPDRCDMTLKVKPQLLYRKKEILGNKVKHFYIYMPYRKVTRITARNRIPMTGKAVAKSFFECELQCDADPCCKGFGFLQRSPSTGMEFLCLTLRSLGIQSCGRNETSTWSVTDCSFTNEETAIHPFGWYQKPEVKETLTAELCPPSDPIPVLKGVSLDNWIRLDTSSVTTDSTLSKYQVIQINGFSSEILRIAQNNCLAVCTGVPSCMTTTIEVQQAKIRCIFYPETKSCSYNLKKHNCHVLIKEPATYIYRKKVPSHPLPSVNISSQASLYGKTQVVQVGSDIKYVNQYLGVPYAAPPVGDYRFRPPQPYNLTGTWNASSARPTCLQPGDGKAQYSSVSEDCLYLNVFVPTSISGNASILLYFHNSPSDYSENGQTFIDGSFQAVIGDIIVVTAGYRTGVFGFLSTGNATPNGNWGLLDQASALKWVQENIAYFGGDPGMISVAADRAGADIASLHLINPELKMIRRALLMGGSAFNPMLFTSKRRAREQINYLAAEVGCLSPNDEDTLTCLRKADALTLNAAQTKLLALRGPFQTWGPAVDGVYVRDTPSRLIQQRTSQNIELLIGNAEQDGLIVRAKAIKRFEEAQGRGDSKMAFYQALQNSLGGEERNARVQDAAVWFYSLQHSTDDYASFSRALENSTRDHFIACPAVKMAKQWVENSKGDVFMYYVPEEFSRSSSGLDLPADVKYAFGLPFHSSYKYLFSAEEQNLSLKIMRYITNFIKTGNPNFQYTFSRKLSGDLPVWPEYRAHSDGDTYKEFSSALSNKQGLKKAECSFWNDYIPTLKSSTGSQSPGVTAGKKLE</sequence>
<evidence type="ECO:0000259" key="16">
    <source>
        <dbReference type="PROSITE" id="PS51162"/>
    </source>
</evidence>
<organism evidence="17 18">
    <name type="scientific">Leptobrachium leishanense</name>
    <name type="common">Leishan spiny toad</name>
    <dbReference type="NCBI Taxonomy" id="445787"/>
    <lineage>
        <taxon>Eukaryota</taxon>
        <taxon>Metazoa</taxon>
        <taxon>Chordata</taxon>
        <taxon>Craniata</taxon>
        <taxon>Vertebrata</taxon>
        <taxon>Euteleostomi</taxon>
        <taxon>Amphibia</taxon>
        <taxon>Batrachia</taxon>
        <taxon>Anura</taxon>
        <taxon>Pelobatoidea</taxon>
        <taxon>Megophryidae</taxon>
        <taxon>Leptobrachium</taxon>
    </lineage>
</organism>
<dbReference type="InterPro" id="IPR029058">
    <property type="entry name" value="AB_hydrolase_fold"/>
</dbReference>
<feature type="domain" description="Thyroglobulin type-1" evidence="16">
    <location>
        <begin position="578"/>
        <end position="767"/>
    </location>
</feature>
<protein>
    <recommendedName>
        <fullName evidence="3">Thyroglobulin</fullName>
    </recommendedName>
</protein>
<feature type="disulfide bond" evidence="15">
    <location>
        <begin position="19"/>
        <end position="38"/>
    </location>
</feature>
<evidence type="ECO:0000256" key="3">
    <source>
        <dbReference type="ARBA" id="ARBA00017326"/>
    </source>
</evidence>
<evidence type="ECO:0000256" key="5">
    <source>
        <dbReference type="ARBA" id="ARBA00022534"/>
    </source>
</evidence>
<comment type="caution">
    <text evidence="15">Lacks conserved residue(s) required for the propagation of feature annotation.</text>
</comment>
<evidence type="ECO:0000256" key="7">
    <source>
        <dbReference type="ARBA" id="ARBA00022653"/>
    </source>
</evidence>
<dbReference type="Ensembl" id="ENSLLET00000020156.1">
    <property type="protein sequence ID" value="ENSLLEP00000019392.1"/>
    <property type="gene ID" value="ENSLLEG00000012268.1"/>
</dbReference>
<reference evidence="17" key="2">
    <citation type="submission" date="2025-09" db="UniProtKB">
        <authorList>
            <consortium name="Ensembl"/>
        </authorList>
    </citation>
    <scope>IDENTIFICATION</scope>
</reference>
<dbReference type="Gene3D" id="3.40.50.1820">
    <property type="entry name" value="alpha/beta hydrolase"/>
    <property type="match status" value="1"/>
</dbReference>
<gene>
    <name evidence="17" type="primary">TG</name>
</gene>
<dbReference type="Pfam" id="PF00135">
    <property type="entry name" value="COesterase"/>
    <property type="match status" value="1"/>
</dbReference>
<keyword evidence="4" id="KW-0964">Secreted</keyword>
<dbReference type="InterPro" id="IPR052001">
    <property type="entry name" value="MHC-II_Gamma/Thyroglobulin"/>
</dbReference>
<dbReference type="SUPFAM" id="SSF57610">
    <property type="entry name" value="Thyroglobulin type-1 domain"/>
    <property type="match status" value="6"/>
</dbReference>
<dbReference type="InterPro" id="IPR011641">
    <property type="entry name" value="Tyr-kin_ephrin_A/B_rcpt-like"/>
</dbReference>
<evidence type="ECO:0000256" key="1">
    <source>
        <dbReference type="ARBA" id="ARBA00004613"/>
    </source>
</evidence>
<evidence type="ECO:0000256" key="6">
    <source>
        <dbReference type="ARBA" id="ARBA00022641"/>
    </source>
</evidence>
<feature type="disulfide bond" evidence="15">
    <location>
        <begin position="489"/>
        <end position="509"/>
    </location>
</feature>
<evidence type="ECO:0000256" key="12">
    <source>
        <dbReference type="ARBA" id="ARBA00023157"/>
    </source>
</evidence>
<evidence type="ECO:0000313" key="17">
    <source>
        <dbReference type="Ensembl" id="ENSLLEP00000019392.1"/>
    </source>
</evidence>
<dbReference type="FunFam" id="3.40.50.1820:FF:000127">
    <property type="entry name" value="Thyroglobulin"/>
    <property type="match status" value="1"/>
</dbReference>
<keyword evidence="13" id="KW-0325">Glycoprotein</keyword>
<dbReference type="GO" id="GO:0006590">
    <property type="term" value="P:thyroid hormone generation"/>
    <property type="evidence" value="ECO:0007669"/>
    <property type="project" value="TreeGrafter"/>
</dbReference>
<dbReference type="SMART" id="SM01411">
    <property type="entry name" value="Ephrin_rec_like"/>
    <property type="match status" value="1"/>
</dbReference>
<dbReference type="Proteomes" id="UP000694569">
    <property type="component" value="Unplaced"/>
</dbReference>
<dbReference type="PROSITE" id="PS00484">
    <property type="entry name" value="THYROGLOBULIN_1_1"/>
    <property type="match status" value="4"/>
</dbReference>
<dbReference type="OrthoDB" id="6409105at2759"/>
<feature type="disulfide bond" evidence="15">
    <location>
        <begin position="747"/>
        <end position="767"/>
    </location>
</feature>
<keyword evidence="8" id="KW-0372">Hormone</keyword>
<evidence type="ECO:0000256" key="11">
    <source>
        <dbReference type="ARBA" id="ARBA00022920"/>
    </source>
</evidence>
<feature type="domain" description="Thyroglobulin type-1" evidence="16">
    <location>
        <begin position="862"/>
        <end position="920"/>
    </location>
</feature>
<comment type="similarity">
    <text evidence="2">Belongs to the type-B carboxylesterase/lipase family.</text>
</comment>
<evidence type="ECO:0000256" key="4">
    <source>
        <dbReference type="ARBA" id="ARBA00022525"/>
    </source>
</evidence>
<dbReference type="Gene3D" id="4.10.800.10">
    <property type="entry name" value="Thyroglobulin type-1"/>
    <property type="match status" value="6"/>
</dbReference>
<feature type="domain" description="Thyroglobulin type-1" evidence="16">
    <location>
        <begin position="154"/>
        <end position="214"/>
    </location>
</feature>
<keyword evidence="5" id="KW-0893">Thyroid hormones biosynthesis</keyword>
<dbReference type="GO" id="GO:0005179">
    <property type="term" value="F:hormone activity"/>
    <property type="evidence" value="ECO:0007669"/>
    <property type="project" value="UniProtKB-KW"/>
</dbReference>
<feature type="domain" description="Thyroglobulin type-1" evidence="16">
    <location>
        <begin position="16"/>
        <end position="117"/>
    </location>
</feature>
<dbReference type="InterPro" id="IPR009030">
    <property type="entry name" value="Growth_fac_rcpt_cys_sf"/>
</dbReference>
<dbReference type="InterPro" id="IPR019819">
    <property type="entry name" value="Carboxylesterase_B_CS"/>
</dbReference>
<evidence type="ECO:0000313" key="18">
    <source>
        <dbReference type="Proteomes" id="UP000694569"/>
    </source>
</evidence>
<name>A0A8C5MZL6_9ANUR</name>
<feature type="domain" description="Thyroglobulin type-1" evidence="16">
    <location>
        <begin position="456"/>
        <end position="509"/>
    </location>
</feature>
<dbReference type="InterPro" id="IPR000716">
    <property type="entry name" value="Thyroglobulin_1"/>
</dbReference>
<evidence type="ECO:0000256" key="15">
    <source>
        <dbReference type="PROSITE-ProRule" id="PRU00500"/>
    </source>
</evidence>
<evidence type="ECO:0000256" key="8">
    <source>
        <dbReference type="ARBA" id="ARBA00022702"/>
    </source>
</evidence>
<dbReference type="InterPro" id="IPR036857">
    <property type="entry name" value="Thyroglobulin_1_sf"/>
</dbReference>
<dbReference type="PROSITE" id="PS00941">
    <property type="entry name" value="CARBOXYLESTERASE_B_2"/>
    <property type="match status" value="1"/>
</dbReference>
<keyword evidence="12 15" id="KW-1015">Disulfide bond</keyword>
<dbReference type="PANTHER" id="PTHR14093">
    <property type="entry name" value="HLA CLASS II GAMMA CHAIN"/>
    <property type="match status" value="1"/>
</dbReference>
<dbReference type="GeneTree" id="ENSGT00940000159300"/>
<feature type="domain" description="Thyroglobulin type-1" evidence="16">
    <location>
        <begin position="510"/>
        <end position="577"/>
    </location>
</feature>
<evidence type="ECO:0000256" key="9">
    <source>
        <dbReference type="ARBA" id="ARBA00022729"/>
    </source>
</evidence>
<keyword evidence="6" id="KW-0765">Sulfation</keyword>
<dbReference type="Gene3D" id="2.10.50.10">
    <property type="entry name" value="Tumor Necrosis Factor Receptor, subunit A, domain 2"/>
    <property type="match status" value="1"/>
</dbReference>
<reference evidence="17" key="1">
    <citation type="submission" date="2025-08" db="UniProtKB">
        <authorList>
            <consortium name="Ensembl"/>
        </authorList>
    </citation>
    <scope>IDENTIFICATION</scope>
</reference>
<keyword evidence="7" id="KW-0405">Iodination</keyword>
<dbReference type="GO" id="GO:0042446">
    <property type="term" value="P:hormone biosynthetic process"/>
    <property type="evidence" value="ECO:0007669"/>
    <property type="project" value="UniProtKB-KW"/>
</dbReference>
<dbReference type="SUPFAM" id="SSF57184">
    <property type="entry name" value="Growth factor receptor domain"/>
    <property type="match status" value="1"/>
</dbReference>
<comment type="subunit">
    <text evidence="14">Monomer. Homodimer (via ChEL region); occurs in the endoplasmic reticulum and is required for export to the Golgi apparatus. Homooligomer; disulfide-linked; stored in this form in the thyroid follicle lumen.</text>
</comment>
<dbReference type="PROSITE" id="PS51162">
    <property type="entry name" value="THYROGLOBULIN_1_2"/>
    <property type="match status" value="6"/>
</dbReference>
<accession>A0A8C5MZL6</accession>
<dbReference type="PANTHER" id="PTHR14093:SF19">
    <property type="entry name" value="THYROGLOBULIN"/>
    <property type="match status" value="1"/>
</dbReference>
<evidence type="ECO:0000256" key="14">
    <source>
        <dbReference type="ARBA" id="ARBA00046595"/>
    </source>
</evidence>
<keyword evidence="10" id="KW-0677">Repeat</keyword>
<feature type="disulfide bond" evidence="15">
    <location>
        <begin position="194"/>
        <end position="214"/>
    </location>
</feature>
<keyword evidence="18" id="KW-1185">Reference proteome</keyword>
<comment type="subcellular location">
    <subcellularLocation>
        <location evidence="1">Secreted</location>
    </subcellularLocation>
</comment>
<dbReference type="Pfam" id="PF00086">
    <property type="entry name" value="Thyroglobulin_1"/>
    <property type="match status" value="5"/>
</dbReference>
<dbReference type="SMART" id="SM00211">
    <property type="entry name" value="TY"/>
    <property type="match status" value="7"/>
</dbReference>
<dbReference type="GO" id="GO:0005615">
    <property type="term" value="C:extracellular space"/>
    <property type="evidence" value="ECO:0007669"/>
    <property type="project" value="TreeGrafter"/>
</dbReference>
<proteinExistence type="inferred from homology"/>
<keyword evidence="11" id="KW-0795">Thyroid hormone</keyword>
<evidence type="ECO:0000256" key="2">
    <source>
        <dbReference type="ARBA" id="ARBA00005964"/>
    </source>
</evidence>
<evidence type="ECO:0000256" key="10">
    <source>
        <dbReference type="ARBA" id="ARBA00022737"/>
    </source>
</evidence>
<evidence type="ECO:0000256" key="13">
    <source>
        <dbReference type="ARBA" id="ARBA00023180"/>
    </source>
</evidence>
<dbReference type="CDD" id="cd00191">
    <property type="entry name" value="TY"/>
    <property type="match status" value="5"/>
</dbReference>
<dbReference type="InterPro" id="IPR002018">
    <property type="entry name" value="CarbesteraseB"/>
</dbReference>
<dbReference type="Pfam" id="PF07699">
    <property type="entry name" value="Ephrin_rec_like"/>
    <property type="match status" value="1"/>
</dbReference>
<keyword evidence="9" id="KW-0732">Signal</keyword>
<dbReference type="SUPFAM" id="SSF53474">
    <property type="entry name" value="alpha/beta-Hydrolases"/>
    <property type="match status" value="1"/>
</dbReference>